<name>A0A6A6PLC3_9PEZI</name>
<dbReference type="AlphaFoldDB" id="A0A6A6PLC3"/>
<dbReference type="RefSeq" id="XP_033587186.1">
    <property type="nucleotide sequence ID" value="XM_033730056.1"/>
</dbReference>
<reference evidence="1" key="1">
    <citation type="journal article" date="2020" name="Stud. Mycol.">
        <title>101 Dothideomycetes genomes: a test case for predicting lifestyles and emergence of pathogens.</title>
        <authorList>
            <person name="Haridas S."/>
            <person name="Albert R."/>
            <person name="Binder M."/>
            <person name="Bloem J."/>
            <person name="Labutti K."/>
            <person name="Salamov A."/>
            <person name="Andreopoulos B."/>
            <person name="Baker S."/>
            <person name="Barry K."/>
            <person name="Bills G."/>
            <person name="Bluhm B."/>
            <person name="Cannon C."/>
            <person name="Castanera R."/>
            <person name="Culley D."/>
            <person name="Daum C."/>
            <person name="Ezra D."/>
            <person name="Gonzalez J."/>
            <person name="Henrissat B."/>
            <person name="Kuo A."/>
            <person name="Liang C."/>
            <person name="Lipzen A."/>
            <person name="Lutzoni F."/>
            <person name="Magnuson J."/>
            <person name="Mondo S."/>
            <person name="Nolan M."/>
            <person name="Ohm R."/>
            <person name="Pangilinan J."/>
            <person name="Park H.-J."/>
            <person name="Ramirez L."/>
            <person name="Alfaro M."/>
            <person name="Sun H."/>
            <person name="Tritt A."/>
            <person name="Yoshinaga Y."/>
            <person name="Zwiers L.-H."/>
            <person name="Turgeon B."/>
            <person name="Goodwin S."/>
            <person name="Spatafora J."/>
            <person name="Crous P."/>
            <person name="Grigoriev I."/>
        </authorList>
    </citation>
    <scope>NUCLEOTIDE SEQUENCE</scope>
    <source>
        <strain evidence="1">CBS 113389</strain>
    </source>
</reference>
<accession>A0A6A6PLC3</accession>
<gene>
    <name evidence="1" type="ORF">BDY17DRAFT_195746</name>
</gene>
<proteinExistence type="predicted"/>
<dbReference type="GeneID" id="54471058"/>
<protein>
    <submittedName>
        <fullName evidence="1">Uncharacterized protein</fullName>
    </submittedName>
</protein>
<organism evidence="1 2">
    <name type="scientific">Neohortaea acidophila</name>
    <dbReference type="NCBI Taxonomy" id="245834"/>
    <lineage>
        <taxon>Eukaryota</taxon>
        <taxon>Fungi</taxon>
        <taxon>Dikarya</taxon>
        <taxon>Ascomycota</taxon>
        <taxon>Pezizomycotina</taxon>
        <taxon>Dothideomycetes</taxon>
        <taxon>Dothideomycetidae</taxon>
        <taxon>Mycosphaerellales</taxon>
        <taxon>Teratosphaeriaceae</taxon>
        <taxon>Neohortaea</taxon>
    </lineage>
</organism>
<keyword evidence="2" id="KW-1185">Reference proteome</keyword>
<dbReference type="EMBL" id="MU001639">
    <property type="protein sequence ID" value="KAF2480616.1"/>
    <property type="molecule type" value="Genomic_DNA"/>
</dbReference>
<dbReference type="Proteomes" id="UP000799767">
    <property type="component" value="Unassembled WGS sequence"/>
</dbReference>
<sequence>MLPCRGELDCVCARRERSATRTRRVEQVGARRAWRRNWTSGGLMKRSTKEPVYATRGGFTSVPLPNCAGRMKICKGGRASGGEKPMNRWMGERGNGDGELMARDAAQRWRTCETRGTKWLKSGNVRRERQKGGRAEWLRWMGQSGRQRWSAGWGQKRFVVQLRAKVVVVMVGHPRARVMATAAWCRRCCPCMKWAWWCVRRWAGCRQCDKRMGEGEGESGWVGVWGVESRGFQGVWTGRCDSDDDGGRWGARACTGGCGQGALRSNASRPRFGAASGAERKASRRRRWVGRGRTVGGWCKEWMERKGAGGTWKATGQMSEGAQNSRRALMQIHAPHRAVLPACLPGPALTPTKERQRAAPGLTDANSIRPLPYPLAPLPSLPVRFPGRVQRRIQAHHHQHAASLLGTV</sequence>
<evidence type="ECO:0000313" key="2">
    <source>
        <dbReference type="Proteomes" id="UP000799767"/>
    </source>
</evidence>
<evidence type="ECO:0000313" key="1">
    <source>
        <dbReference type="EMBL" id="KAF2480616.1"/>
    </source>
</evidence>